<organism evidence="2 3">
    <name type="scientific">Bemisia tabaci</name>
    <name type="common">Sweetpotato whitefly</name>
    <name type="synonym">Aleurodes tabaci</name>
    <dbReference type="NCBI Taxonomy" id="7038"/>
    <lineage>
        <taxon>Eukaryota</taxon>
        <taxon>Metazoa</taxon>
        <taxon>Ecdysozoa</taxon>
        <taxon>Arthropoda</taxon>
        <taxon>Hexapoda</taxon>
        <taxon>Insecta</taxon>
        <taxon>Pterygota</taxon>
        <taxon>Neoptera</taxon>
        <taxon>Paraneoptera</taxon>
        <taxon>Hemiptera</taxon>
        <taxon>Sternorrhyncha</taxon>
        <taxon>Aleyrodoidea</taxon>
        <taxon>Aleyrodidae</taxon>
        <taxon>Aleyrodinae</taxon>
        <taxon>Bemisia</taxon>
    </lineage>
</organism>
<evidence type="ECO:0000256" key="1">
    <source>
        <dbReference type="SAM" id="MobiDB-lite"/>
    </source>
</evidence>
<feature type="compositionally biased region" description="Polar residues" evidence="1">
    <location>
        <begin position="94"/>
        <end position="113"/>
    </location>
</feature>
<proteinExistence type="predicted"/>
<accession>A0A9P0A3L7</accession>
<gene>
    <name evidence="2" type="ORF">BEMITA_LOCUS2206</name>
</gene>
<evidence type="ECO:0000313" key="2">
    <source>
        <dbReference type="EMBL" id="CAH0382697.1"/>
    </source>
</evidence>
<dbReference type="EMBL" id="OU963871">
    <property type="protein sequence ID" value="CAH0382697.1"/>
    <property type="molecule type" value="Genomic_DNA"/>
</dbReference>
<dbReference type="AlphaFoldDB" id="A0A9P0A3L7"/>
<dbReference type="Proteomes" id="UP001152759">
    <property type="component" value="Chromosome 10"/>
</dbReference>
<feature type="region of interest" description="Disordered" evidence="1">
    <location>
        <begin position="92"/>
        <end position="113"/>
    </location>
</feature>
<sequence>MFSKPTPLGFASHSELLNCSLIAFSHTKQHIRTGIYTIFNCPQFSTDRKELEDKLGERFTVVSFQKQITSSKENWSSIGTFLKASLTAKRKTLDQPTPSDVCQTAVSGAANRS</sequence>
<keyword evidence="3" id="KW-1185">Reference proteome</keyword>
<reference evidence="2" key="1">
    <citation type="submission" date="2021-12" db="EMBL/GenBank/DDBJ databases">
        <authorList>
            <person name="King R."/>
        </authorList>
    </citation>
    <scope>NUCLEOTIDE SEQUENCE</scope>
</reference>
<protein>
    <submittedName>
        <fullName evidence="2">Uncharacterized protein</fullName>
    </submittedName>
</protein>
<evidence type="ECO:0000313" key="3">
    <source>
        <dbReference type="Proteomes" id="UP001152759"/>
    </source>
</evidence>
<name>A0A9P0A3L7_BEMTA</name>